<reference evidence="4" key="1">
    <citation type="journal article" date="2019" name="Int. J. Syst. Evol. Microbiol.">
        <title>The Global Catalogue of Microorganisms (GCM) 10K type strain sequencing project: providing services to taxonomists for standard genome sequencing and annotation.</title>
        <authorList>
            <consortium name="The Broad Institute Genomics Platform"/>
            <consortium name="The Broad Institute Genome Sequencing Center for Infectious Disease"/>
            <person name="Wu L."/>
            <person name="Ma J."/>
        </authorList>
    </citation>
    <scope>NUCLEOTIDE SEQUENCE [LARGE SCALE GENOMIC DNA]</scope>
    <source>
        <strain evidence="4">CCUG 63418</strain>
    </source>
</reference>
<dbReference type="EC" id="3.8.1.5" evidence="3"/>
<dbReference type="Pfam" id="PF00561">
    <property type="entry name" value="Abhydrolase_1"/>
    <property type="match status" value="1"/>
</dbReference>
<keyword evidence="3" id="KW-0378">Hydrolase</keyword>
<dbReference type="InterPro" id="IPR000073">
    <property type="entry name" value="AB_hydrolase_1"/>
</dbReference>
<keyword evidence="4" id="KW-1185">Reference proteome</keyword>
<feature type="signal peptide" evidence="1">
    <location>
        <begin position="1"/>
        <end position="21"/>
    </location>
</feature>
<evidence type="ECO:0000256" key="1">
    <source>
        <dbReference type="SAM" id="SignalP"/>
    </source>
</evidence>
<dbReference type="PANTHER" id="PTHR43798:SF33">
    <property type="entry name" value="HYDROLASE, PUTATIVE (AFU_ORTHOLOGUE AFUA_2G14860)-RELATED"/>
    <property type="match status" value="1"/>
</dbReference>
<dbReference type="EMBL" id="JBHTHU010000001">
    <property type="protein sequence ID" value="MFD0749259.1"/>
    <property type="molecule type" value="Genomic_DNA"/>
</dbReference>
<sequence length="326" mass="36718">MKKISAIVALLSLVAATVVLAQQKNSPMVSSKFNYSKKHAAVLGKDMAYVETGSGDPIVFLHGNPTSSYLWRNVIPYLEKQGRCIAPDLMGMGDSQKLQETGPDVYSFLEQSKYLDALPEKLGANKKITFVAHDWGSVLAFYWAYRHPDAVRGIVYMEAIVTPLSWEAMPEMGRNIFKMLRSPAGEKLVLEQNSFIEVNLPNTIQRALTKEEMDEYRRPFLQPGEGRRVMLSWVRQLPFEGDTGKVVTIVNNYSSWLSKSQIPKLFIESDPGTMQPNARALCNTWPAQTKITVKGIHYVQEDSPDEIGAAIAAWYQKITNKKKRQK</sequence>
<dbReference type="RefSeq" id="WP_377097461.1">
    <property type="nucleotide sequence ID" value="NZ_JBHTHU010000001.1"/>
</dbReference>
<feature type="domain" description="AB hydrolase-1" evidence="2">
    <location>
        <begin position="57"/>
        <end position="303"/>
    </location>
</feature>
<dbReference type="GO" id="GO:0018786">
    <property type="term" value="F:haloalkane dehalogenase activity"/>
    <property type="evidence" value="ECO:0007669"/>
    <property type="project" value="UniProtKB-EC"/>
</dbReference>
<keyword evidence="1" id="KW-0732">Signal</keyword>
<dbReference type="SUPFAM" id="SSF53474">
    <property type="entry name" value="alpha/beta-Hydrolases"/>
    <property type="match status" value="1"/>
</dbReference>
<dbReference type="InterPro" id="IPR000639">
    <property type="entry name" value="Epox_hydrolase-like"/>
</dbReference>
<evidence type="ECO:0000259" key="2">
    <source>
        <dbReference type="Pfam" id="PF00561"/>
    </source>
</evidence>
<dbReference type="InterPro" id="IPR029058">
    <property type="entry name" value="AB_hydrolase_fold"/>
</dbReference>
<dbReference type="Proteomes" id="UP001596958">
    <property type="component" value="Unassembled WGS sequence"/>
</dbReference>
<dbReference type="NCBIfam" id="NF002938">
    <property type="entry name" value="PRK03592.1"/>
    <property type="match status" value="1"/>
</dbReference>
<name>A0ABW2YUL4_9SPHI</name>
<dbReference type="Gene3D" id="3.40.50.1820">
    <property type="entry name" value="alpha/beta hydrolase"/>
    <property type="match status" value="1"/>
</dbReference>
<evidence type="ECO:0000313" key="4">
    <source>
        <dbReference type="Proteomes" id="UP001596958"/>
    </source>
</evidence>
<protein>
    <submittedName>
        <fullName evidence="3">Haloalkane dehalogenase</fullName>
        <ecNumber evidence="3">3.8.1.5</ecNumber>
    </submittedName>
</protein>
<dbReference type="PRINTS" id="PR00412">
    <property type="entry name" value="EPOXHYDRLASE"/>
</dbReference>
<comment type="caution">
    <text evidence="3">The sequence shown here is derived from an EMBL/GenBank/DDBJ whole genome shotgun (WGS) entry which is preliminary data.</text>
</comment>
<feature type="chain" id="PRO_5045654264" evidence="1">
    <location>
        <begin position="22"/>
        <end position="326"/>
    </location>
</feature>
<proteinExistence type="predicted"/>
<evidence type="ECO:0000313" key="3">
    <source>
        <dbReference type="EMBL" id="MFD0749259.1"/>
    </source>
</evidence>
<gene>
    <name evidence="3" type="ORF">ACFQZS_03840</name>
</gene>
<dbReference type="PANTHER" id="PTHR43798">
    <property type="entry name" value="MONOACYLGLYCEROL LIPASE"/>
    <property type="match status" value="1"/>
</dbReference>
<accession>A0ABW2YUL4</accession>
<organism evidence="3 4">
    <name type="scientific">Mucilaginibacter calamicampi</name>
    <dbReference type="NCBI Taxonomy" id="1302352"/>
    <lineage>
        <taxon>Bacteria</taxon>
        <taxon>Pseudomonadati</taxon>
        <taxon>Bacteroidota</taxon>
        <taxon>Sphingobacteriia</taxon>
        <taxon>Sphingobacteriales</taxon>
        <taxon>Sphingobacteriaceae</taxon>
        <taxon>Mucilaginibacter</taxon>
    </lineage>
</organism>
<dbReference type="InterPro" id="IPR050266">
    <property type="entry name" value="AB_hydrolase_sf"/>
</dbReference>